<gene>
    <name evidence="4" type="primary">AUGUSTUS-3.0.2_06335</name>
    <name evidence="4" type="ORF">TcasGA2_TC006335</name>
</gene>
<proteinExistence type="predicted"/>
<sequence>MIESPSCHAEALQHEIHKSVSSLHQRLVAPPTDLTQKIQQLIHGNTILTYYLRMSWLRKLSFLNELIKRIKSLDTMRLVIDTLQPLLGKLTSYCKSTTATPMNFDKVLNDHDRMFSGDILEENIALDLAWFESIEDQEQVAYLIAFIRLSGHALIRIFIANLQSALVERLKVQALQANHIDEKEEKKNSSESHYKHDLDDPKHQKCVQLQKKWEKTIGEYRKKVLGKKKEKASTKSKDKKSKNKKTKKAKKKNKKKRKGGKDEPLDWIQIMPIMIVKKIFNHLDKKSLNRAKKVNTYWKWAIGELLKDRKARKSLNKSDKKLRKASGSECFFPESEFLEGKARVSHTERRLQKLQMRGAILEELRQNSRVAQNTNALITEAMKLAPYVSDLTMYPRVERKNGAIFKRPEFLVKDLGIICVEGDDLSESEEDTGGQGTRFSSSVASSGSDRF</sequence>
<dbReference type="InterPro" id="IPR036047">
    <property type="entry name" value="F-box-like_dom_sf"/>
</dbReference>
<dbReference type="PANTHER" id="PTHR19872">
    <property type="entry name" value="UBIQUITIN LIGASE SPECIFICITY FACTOR/HREP PROTEIN"/>
    <property type="match status" value="1"/>
</dbReference>
<evidence type="ECO:0000256" key="2">
    <source>
        <dbReference type="ARBA" id="ARBA00022737"/>
    </source>
</evidence>
<dbReference type="Proteomes" id="UP000007266">
    <property type="component" value="Linkage group 8"/>
</dbReference>
<evidence type="ECO:0000313" key="4">
    <source>
        <dbReference type="EMBL" id="EFA08669.2"/>
    </source>
</evidence>
<feature type="compositionally biased region" description="Polar residues" evidence="3">
    <location>
        <begin position="437"/>
        <end position="451"/>
    </location>
</feature>
<reference evidence="4 5" key="1">
    <citation type="journal article" date="2008" name="Nature">
        <title>The genome of the model beetle and pest Tribolium castaneum.</title>
        <authorList>
            <consortium name="Tribolium Genome Sequencing Consortium"/>
            <person name="Richards S."/>
            <person name="Gibbs R.A."/>
            <person name="Weinstock G.M."/>
            <person name="Brown S.J."/>
            <person name="Denell R."/>
            <person name="Beeman R.W."/>
            <person name="Gibbs R."/>
            <person name="Beeman R.W."/>
            <person name="Brown S.J."/>
            <person name="Bucher G."/>
            <person name="Friedrich M."/>
            <person name="Grimmelikhuijzen C.J."/>
            <person name="Klingler M."/>
            <person name="Lorenzen M."/>
            <person name="Richards S."/>
            <person name="Roth S."/>
            <person name="Schroder R."/>
            <person name="Tautz D."/>
            <person name="Zdobnov E.M."/>
            <person name="Muzny D."/>
            <person name="Gibbs R.A."/>
            <person name="Weinstock G.M."/>
            <person name="Attaway T."/>
            <person name="Bell S."/>
            <person name="Buhay C.J."/>
            <person name="Chandrabose M.N."/>
            <person name="Chavez D."/>
            <person name="Clerk-Blankenburg K.P."/>
            <person name="Cree A."/>
            <person name="Dao M."/>
            <person name="Davis C."/>
            <person name="Chacko J."/>
            <person name="Dinh H."/>
            <person name="Dugan-Rocha S."/>
            <person name="Fowler G."/>
            <person name="Garner T.T."/>
            <person name="Garnes J."/>
            <person name="Gnirke A."/>
            <person name="Hawes A."/>
            <person name="Hernandez J."/>
            <person name="Hines S."/>
            <person name="Holder M."/>
            <person name="Hume J."/>
            <person name="Jhangiani S.N."/>
            <person name="Joshi V."/>
            <person name="Khan Z.M."/>
            <person name="Jackson L."/>
            <person name="Kovar C."/>
            <person name="Kowis A."/>
            <person name="Lee S."/>
            <person name="Lewis L.R."/>
            <person name="Margolis J."/>
            <person name="Morgan M."/>
            <person name="Nazareth L.V."/>
            <person name="Nguyen N."/>
            <person name="Okwuonu G."/>
            <person name="Parker D."/>
            <person name="Richards S."/>
            <person name="Ruiz S.J."/>
            <person name="Santibanez J."/>
            <person name="Savard J."/>
            <person name="Scherer S.E."/>
            <person name="Schneider B."/>
            <person name="Sodergren E."/>
            <person name="Tautz D."/>
            <person name="Vattahil S."/>
            <person name="Villasana D."/>
            <person name="White C.S."/>
            <person name="Wright R."/>
            <person name="Park Y."/>
            <person name="Beeman R.W."/>
            <person name="Lord J."/>
            <person name="Oppert B."/>
            <person name="Lorenzen M."/>
            <person name="Brown S."/>
            <person name="Wang L."/>
            <person name="Savard J."/>
            <person name="Tautz D."/>
            <person name="Richards S."/>
            <person name="Weinstock G."/>
            <person name="Gibbs R.A."/>
            <person name="Liu Y."/>
            <person name="Worley K."/>
            <person name="Weinstock G."/>
            <person name="Elsik C.G."/>
            <person name="Reese J.T."/>
            <person name="Elhaik E."/>
            <person name="Landan G."/>
            <person name="Graur D."/>
            <person name="Arensburger P."/>
            <person name="Atkinson P."/>
            <person name="Beeman R.W."/>
            <person name="Beidler J."/>
            <person name="Brown S.J."/>
            <person name="Demuth J.P."/>
            <person name="Drury D.W."/>
            <person name="Du Y.Z."/>
            <person name="Fujiwara H."/>
            <person name="Lorenzen M."/>
            <person name="Maselli V."/>
            <person name="Osanai M."/>
            <person name="Park Y."/>
            <person name="Robertson H.M."/>
            <person name="Tu Z."/>
            <person name="Wang J.J."/>
            <person name="Wang S."/>
            <person name="Richards S."/>
            <person name="Song H."/>
            <person name="Zhang L."/>
            <person name="Sodergren E."/>
            <person name="Werner D."/>
            <person name="Stanke M."/>
            <person name="Morgenstern B."/>
            <person name="Solovyev V."/>
            <person name="Kosarev P."/>
            <person name="Brown G."/>
            <person name="Chen H.C."/>
            <person name="Ermolaeva O."/>
            <person name="Hlavina W."/>
            <person name="Kapustin Y."/>
            <person name="Kiryutin B."/>
            <person name="Kitts P."/>
            <person name="Maglott D."/>
            <person name="Pruitt K."/>
            <person name="Sapojnikov V."/>
            <person name="Souvorov A."/>
            <person name="Mackey A.J."/>
            <person name="Waterhouse R.M."/>
            <person name="Wyder S."/>
            <person name="Zdobnov E.M."/>
            <person name="Zdobnov E.M."/>
            <person name="Wyder S."/>
            <person name="Kriventseva E.V."/>
            <person name="Kadowaki T."/>
            <person name="Bork P."/>
            <person name="Aranda M."/>
            <person name="Bao R."/>
            <person name="Beermann A."/>
            <person name="Berns N."/>
            <person name="Bolognesi R."/>
            <person name="Bonneton F."/>
            <person name="Bopp D."/>
            <person name="Brown S.J."/>
            <person name="Bucher G."/>
            <person name="Butts T."/>
            <person name="Chaumot A."/>
            <person name="Denell R.E."/>
            <person name="Ferrier D.E."/>
            <person name="Friedrich M."/>
            <person name="Gordon C.M."/>
            <person name="Jindra M."/>
            <person name="Klingler M."/>
            <person name="Lan Q."/>
            <person name="Lattorff H.M."/>
            <person name="Laudet V."/>
            <person name="von Levetsow C."/>
            <person name="Liu Z."/>
            <person name="Lutz R."/>
            <person name="Lynch J.A."/>
            <person name="da Fonseca R.N."/>
            <person name="Posnien N."/>
            <person name="Reuter R."/>
            <person name="Roth S."/>
            <person name="Savard J."/>
            <person name="Schinko J.B."/>
            <person name="Schmitt C."/>
            <person name="Schoppmeier M."/>
            <person name="Schroder R."/>
            <person name="Shippy T.D."/>
            <person name="Simonnet F."/>
            <person name="Marques-Souza H."/>
            <person name="Tautz D."/>
            <person name="Tomoyasu Y."/>
            <person name="Trauner J."/>
            <person name="Van der Zee M."/>
            <person name="Vervoort M."/>
            <person name="Wittkopp N."/>
            <person name="Wimmer E.A."/>
            <person name="Yang X."/>
            <person name="Jones A.K."/>
            <person name="Sattelle D.B."/>
            <person name="Ebert P.R."/>
            <person name="Nelson D."/>
            <person name="Scott J.G."/>
            <person name="Beeman R.W."/>
            <person name="Muthukrishnan S."/>
            <person name="Kramer K.J."/>
            <person name="Arakane Y."/>
            <person name="Beeman R.W."/>
            <person name="Zhu Q."/>
            <person name="Hogenkamp D."/>
            <person name="Dixit R."/>
            <person name="Oppert B."/>
            <person name="Jiang H."/>
            <person name="Zou Z."/>
            <person name="Marshall J."/>
            <person name="Elpidina E."/>
            <person name="Vinokurov K."/>
            <person name="Oppert C."/>
            <person name="Zou Z."/>
            <person name="Evans J."/>
            <person name="Lu Z."/>
            <person name="Zhao P."/>
            <person name="Sumathipala N."/>
            <person name="Altincicek B."/>
            <person name="Vilcinskas A."/>
            <person name="Williams M."/>
            <person name="Hultmark D."/>
            <person name="Hetru C."/>
            <person name="Jiang H."/>
            <person name="Grimmelikhuijzen C.J."/>
            <person name="Hauser F."/>
            <person name="Cazzamali G."/>
            <person name="Williamson M."/>
            <person name="Park Y."/>
            <person name="Li B."/>
            <person name="Tanaka Y."/>
            <person name="Predel R."/>
            <person name="Neupert S."/>
            <person name="Schachtner J."/>
            <person name="Verleyen P."/>
            <person name="Raible F."/>
            <person name="Bork P."/>
            <person name="Friedrich M."/>
            <person name="Walden K.K."/>
            <person name="Robertson H.M."/>
            <person name="Angeli S."/>
            <person name="Foret S."/>
            <person name="Bucher G."/>
            <person name="Schuetz S."/>
            <person name="Maleszka R."/>
            <person name="Wimmer E.A."/>
            <person name="Beeman R.W."/>
            <person name="Lorenzen M."/>
            <person name="Tomoyasu Y."/>
            <person name="Miller S.C."/>
            <person name="Grossmann D."/>
            <person name="Bucher G."/>
        </authorList>
    </citation>
    <scope>NUCLEOTIDE SEQUENCE [LARGE SCALE GENOMIC DNA]</scope>
    <source>
        <strain evidence="4 5">Georgia GA2</strain>
    </source>
</reference>
<evidence type="ECO:0000256" key="1">
    <source>
        <dbReference type="ARBA" id="ARBA00022574"/>
    </source>
</evidence>
<dbReference type="InParanoid" id="D6WW56"/>
<dbReference type="PANTHER" id="PTHR19872:SF7">
    <property type="entry name" value="F-BOX AND WD REPEAT DOMAIN CONTAINING PROTEIN 10B-RELATED"/>
    <property type="match status" value="1"/>
</dbReference>
<dbReference type="EMBL" id="KQ971361">
    <property type="protein sequence ID" value="EFA08669.2"/>
    <property type="molecule type" value="Genomic_DNA"/>
</dbReference>
<evidence type="ECO:0000313" key="5">
    <source>
        <dbReference type="Proteomes" id="UP000007266"/>
    </source>
</evidence>
<evidence type="ECO:0008006" key="6">
    <source>
        <dbReference type="Google" id="ProtNLM"/>
    </source>
</evidence>
<reference evidence="4 5" key="2">
    <citation type="journal article" date="2010" name="Nucleic Acids Res.">
        <title>BeetleBase in 2010: revisions to provide comprehensive genomic information for Tribolium castaneum.</title>
        <authorList>
            <person name="Kim H.S."/>
            <person name="Murphy T."/>
            <person name="Xia J."/>
            <person name="Caragea D."/>
            <person name="Park Y."/>
            <person name="Beeman R.W."/>
            <person name="Lorenzen M.D."/>
            <person name="Butcher S."/>
            <person name="Manak J.R."/>
            <person name="Brown S.J."/>
        </authorList>
    </citation>
    <scope>GENOME REANNOTATION</scope>
    <source>
        <strain evidence="4 5">Georgia GA2</strain>
    </source>
</reference>
<keyword evidence="2" id="KW-0677">Repeat</keyword>
<feature type="region of interest" description="Disordered" evidence="3">
    <location>
        <begin position="225"/>
        <end position="263"/>
    </location>
</feature>
<dbReference type="eggNOG" id="ENOG502SGEU">
    <property type="taxonomic scope" value="Eukaryota"/>
</dbReference>
<dbReference type="AlphaFoldDB" id="D6WW56"/>
<dbReference type="STRING" id="7070.D6WW56"/>
<protein>
    <recommendedName>
        <fullName evidence="6">F-box domain-containing protein</fullName>
    </recommendedName>
</protein>
<feature type="region of interest" description="Disordered" evidence="3">
    <location>
        <begin position="181"/>
        <end position="202"/>
    </location>
</feature>
<keyword evidence="5" id="KW-1185">Reference proteome</keyword>
<feature type="compositionally biased region" description="Basic residues" evidence="3">
    <location>
        <begin position="237"/>
        <end position="259"/>
    </location>
</feature>
<evidence type="ECO:0000256" key="3">
    <source>
        <dbReference type="SAM" id="MobiDB-lite"/>
    </source>
</evidence>
<feature type="region of interest" description="Disordered" evidence="3">
    <location>
        <begin position="426"/>
        <end position="451"/>
    </location>
</feature>
<name>D6WW56_TRICA</name>
<dbReference type="InterPro" id="IPR051075">
    <property type="entry name" value="SCF_subunit_WD-repeat"/>
</dbReference>
<accession>D6WW56</accession>
<dbReference type="HOGENOM" id="CLU_601785_0_0_1"/>
<organism evidence="4 5">
    <name type="scientific">Tribolium castaneum</name>
    <name type="common">Red flour beetle</name>
    <dbReference type="NCBI Taxonomy" id="7070"/>
    <lineage>
        <taxon>Eukaryota</taxon>
        <taxon>Metazoa</taxon>
        <taxon>Ecdysozoa</taxon>
        <taxon>Arthropoda</taxon>
        <taxon>Hexapoda</taxon>
        <taxon>Insecta</taxon>
        <taxon>Pterygota</taxon>
        <taxon>Neoptera</taxon>
        <taxon>Endopterygota</taxon>
        <taxon>Coleoptera</taxon>
        <taxon>Polyphaga</taxon>
        <taxon>Cucujiformia</taxon>
        <taxon>Tenebrionidae</taxon>
        <taxon>Tenebrionidae incertae sedis</taxon>
        <taxon>Tribolium</taxon>
    </lineage>
</organism>
<dbReference type="OMA" id="KSIWNCR"/>
<dbReference type="CDD" id="cd22136">
    <property type="entry name" value="F-box_FBXW10"/>
    <property type="match status" value="1"/>
</dbReference>
<keyword evidence="1" id="KW-0853">WD repeat</keyword>
<dbReference type="SUPFAM" id="SSF81383">
    <property type="entry name" value="F-box domain"/>
    <property type="match status" value="1"/>
</dbReference>